<comment type="subcellular location">
    <subcellularLocation>
        <location evidence="1">Cell membrane</location>
        <topology evidence="1">Multi-pass membrane protein</topology>
    </subcellularLocation>
</comment>
<proteinExistence type="inferred from homology"/>
<dbReference type="GO" id="GO:0005886">
    <property type="term" value="C:plasma membrane"/>
    <property type="evidence" value="ECO:0007669"/>
    <property type="project" value="UniProtKB-SubCell"/>
</dbReference>
<protein>
    <submittedName>
        <fullName evidence="8">Uncharacterized protein</fullName>
    </submittedName>
</protein>
<evidence type="ECO:0000256" key="3">
    <source>
        <dbReference type="ARBA" id="ARBA00022475"/>
    </source>
</evidence>
<dbReference type="InterPro" id="IPR005524">
    <property type="entry name" value="DUF318"/>
</dbReference>
<keyword evidence="5 7" id="KW-1133">Transmembrane helix</keyword>
<sequence length="82" mass="8876">MDVFVATFFLASVIGAFSYFATLTEVPIVQALQQLGMAKGPTLALLMSGNSISLPSMIGISKLMGKRRDFMYFGLVVFFSAI</sequence>
<organism evidence="8">
    <name type="scientific">Fervidobacterium thailandense</name>
    <dbReference type="NCBI Taxonomy" id="1008305"/>
    <lineage>
        <taxon>Bacteria</taxon>
        <taxon>Thermotogati</taxon>
        <taxon>Thermotogota</taxon>
        <taxon>Thermotogae</taxon>
        <taxon>Thermotogales</taxon>
        <taxon>Fervidobacteriaceae</taxon>
        <taxon>Fervidobacterium</taxon>
    </lineage>
</organism>
<accession>A0A7C5RIK5</accession>
<comment type="similarity">
    <text evidence="2">Belongs to the UPF0718 family.</text>
</comment>
<dbReference type="PANTHER" id="PTHR43299">
    <property type="entry name" value="UPF0718 PROTEIN YRAQ"/>
    <property type="match status" value="1"/>
</dbReference>
<keyword evidence="3" id="KW-1003">Cell membrane</keyword>
<feature type="transmembrane region" description="Helical" evidence="7">
    <location>
        <begin position="42"/>
        <end position="61"/>
    </location>
</feature>
<dbReference type="AlphaFoldDB" id="A0A7C5RIK5"/>
<reference evidence="8" key="1">
    <citation type="journal article" date="2020" name="mSystems">
        <title>Genome- and Community-Level Interaction Insights into Carbon Utilization and Element Cycling Functions of Hydrothermarchaeota in Hydrothermal Sediment.</title>
        <authorList>
            <person name="Zhou Z."/>
            <person name="Liu Y."/>
            <person name="Xu W."/>
            <person name="Pan J."/>
            <person name="Luo Z.H."/>
            <person name="Li M."/>
        </authorList>
    </citation>
    <scope>NUCLEOTIDE SEQUENCE [LARGE SCALE GENOMIC DNA]</scope>
    <source>
        <strain evidence="8">SpSt-609</strain>
    </source>
</reference>
<comment type="caution">
    <text evidence="8">The sequence shown here is derived from an EMBL/GenBank/DDBJ whole genome shotgun (WGS) entry which is preliminary data.</text>
</comment>
<evidence type="ECO:0000256" key="5">
    <source>
        <dbReference type="ARBA" id="ARBA00022989"/>
    </source>
</evidence>
<keyword evidence="4 7" id="KW-0812">Transmembrane</keyword>
<name>A0A7C5RIK5_9BACT</name>
<dbReference type="Pfam" id="PF03773">
    <property type="entry name" value="ArsP_1"/>
    <property type="match status" value="1"/>
</dbReference>
<evidence type="ECO:0000256" key="6">
    <source>
        <dbReference type="ARBA" id="ARBA00023136"/>
    </source>
</evidence>
<keyword evidence="6 7" id="KW-0472">Membrane</keyword>
<gene>
    <name evidence="8" type="ORF">ENT77_04065</name>
</gene>
<evidence type="ECO:0000256" key="1">
    <source>
        <dbReference type="ARBA" id="ARBA00004651"/>
    </source>
</evidence>
<dbReference type="EMBL" id="DSZY01000018">
    <property type="protein sequence ID" value="HGU40357.1"/>
    <property type="molecule type" value="Genomic_DNA"/>
</dbReference>
<evidence type="ECO:0000256" key="7">
    <source>
        <dbReference type="SAM" id="Phobius"/>
    </source>
</evidence>
<evidence type="ECO:0000256" key="2">
    <source>
        <dbReference type="ARBA" id="ARBA00006386"/>
    </source>
</evidence>
<evidence type="ECO:0000313" key="8">
    <source>
        <dbReference type="EMBL" id="HGU40357.1"/>
    </source>
</evidence>
<dbReference type="PANTHER" id="PTHR43299:SF1">
    <property type="entry name" value="UPF0718 PROTEIN YRAQ"/>
    <property type="match status" value="1"/>
</dbReference>
<evidence type="ECO:0000256" key="4">
    <source>
        <dbReference type="ARBA" id="ARBA00022692"/>
    </source>
</evidence>